<comment type="cofactor">
    <cofactor evidence="1">
        <name>Mn(2+)</name>
        <dbReference type="ChEBI" id="CHEBI:29035"/>
    </cofactor>
</comment>
<organism evidence="14">
    <name type="scientific">Fibrocapsa japonica</name>
    <dbReference type="NCBI Taxonomy" id="94617"/>
    <lineage>
        <taxon>Eukaryota</taxon>
        <taxon>Sar</taxon>
        <taxon>Stramenopiles</taxon>
        <taxon>Ochrophyta</taxon>
        <taxon>Raphidophyceae</taxon>
        <taxon>Chattonellales</taxon>
        <taxon>Chattonellaceae</taxon>
        <taxon>Fibrocapsa</taxon>
    </lineage>
</organism>
<keyword evidence="4" id="KW-0444">Lipid biosynthesis</keyword>
<evidence type="ECO:0000256" key="4">
    <source>
        <dbReference type="ARBA" id="ARBA00022516"/>
    </source>
</evidence>
<keyword evidence="6 13" id="KW-0812">Transmembrane</keyword>
<protein>
    <recommendedName>
        <fullName evidence="15">CDP-diacylglycerol--glycerol-3-phosphate 3-phosphatidyltransferase</fullName>
    </recommendedName>
</protein>
<dbReference type="PANTHER" id="PTHR14269:SF62">
    <property type="entry name" value="CDP-DIACYLGLYCEROL--GLYCEROL-3-PHOSPHATE 3-PHOSPHATIDYLTRANSFERASE 1, CHLOROPLASTIC"/>
    <property type="match status" value="1"/>
</dbReference>
<evidence type="ECO:0000313" key="14">
    <source>
        <dbReference type="EMBL" id="CAD9864673.1"/>
    </source>
</evidence>
<accession>A0A7S2V0D2</accession>
<feature type="transmembrane region" description="Helical" evidence="13">
    <location>
        <begin position="154"/>
        <end position="173"/>
    </location>
</feature>
<proteinExistence type="inferred from homology"/>
<comment type="subcellular location">
    <subcellularLocation>
        <location evidence="2">Membrane</location>
        <topology evidence="2">Multi-pass membrane protein</topology>
    </subcellularLocation>
</comment>
<keyword evidence="7 13" id="KW-1133">Transmembrane helix</keyword>
<evidence type="ECO:0000256" key="9">
    <source>
        <dbReference type="ARBA" id="ARBA00023136"/>
    </source>
</evidence>
<dbReference type="GO" id="GO:0008444">
    <property type="term" value="F:CDP-diacylglycerol-glycerol-3-phosphate 3-phosphatidyltransferase activity"/>
    <property type="evidence" value="ECO:0007669"/>
    <property type="project" value="InterPro"/>
</dbReference>
<gene>
    <name evidence="14" type="ORF">FJAP1339_LOCUS6584</name>
</gene>
<keyword evidence="10" id="KW-0594">Phospholipid biosynthesis</keyword>
<evidence type="ECO:0000256" key="8">
    <source>
        <dbReference type="ARBA" id="ARBA00023098"/>
    </source>
</evidence>
<dbReference type="InterPro" id="IPR000462">
    <property type="entry name" value="CDP-OH_P_trans"/>
</dbReference>
<sequence length="217" mass="23404">MKLRMKLKSKKKSSKSAVKANVQIDNLWNIPNILTMLRVVAIPIFAFVFYLPVPWRNKATAAIFAVASATDWLDGYLARKWKITSPFGAFLDPVADKLMVASALVLLAGSEGGWVVAVPAAIILAREITVSALREWMAGRGERSKVQVGMAGKVKTACQMVSLILLLLAQKGADCPLPVSLLHPAALALLYLSTVLTVTSGWGYLQAAWPALSGKET</sequence>
<dbReference type="NCBIfam" id="TIGR00560">
    <property type="entry name" value="pgsA"/>
    <property type="match status" value="1"/>
</dbReference>
<keyword evidence="5 12" id="KW-0808">Transferase</keyword>
<evidence type="ECO:0000256" key="10">
    <source>
        <dbReference type="ARBA" id="ARBA00023209"/>
    </source>
</evidence>
<dbReference type="Pfam" id="PF01066">
    <property type="entry name" value="CDP-OH_P_transf"/>
    <property type="match status" value="1"/>
</dbReference>
<dbReference type="InterPro" id="IPR004570">
    <property type="entry name" value="Phosphatidylglycerol_P_synth"/>
</dbReference>
<keyword evidence="9 13" id="KW-0472">Membrane</keyword>
<evidence type="ECO:0000256" key="11">
    <source>
        <dbReference type="ARBA" id="ARBA00023264"/>
    </source>
</evidence>
<dbReference type="Gene3D" id="1.20.120.1760">
    <property type="match status" value="1"/>
</dbReference>
<comment type="similarity">
    <text evidence="3 12">Belongs to the CDP-alcohol phosphatidyltransferase class-I family.</text>
</comment>
<keyword evidence="11" id="KW-1208">Phospholipid metabolism</keyword>
<name>A0A7S2V0D2_9STRA</name>
<feature type="transmembrane region" description="Helical" evidence="13">
    <location>
        <begin position="33"/>
        <end position="53"/>
    </location>
</feature>
<evidence type="ECO:0000256" key="6">
    <source>
        <dbReference type="ARBA" id="ARBA00022692"/>
    </source>
</evidence>
<dbReference type="GO" id="GO:0036094">
    <property type="term" value="F:small molecule binding"/>
    <property type="evidence" value="ECO:0007669"/>
    <property type="project" value="UniProtKB-ARBA"/>
</dbReference>
<dbReference type="GO" id="GO:0050793">
    <property type="term" value="P:regulation of developmental process"/>
    <property type="evidence" value="ECO:0007669"/>
    <property type="project" value="UniProtKB-ARBA"/>
</dbReference>
<dbReference type="InterPro" id="IPR043130">
    <property type="entry name" value="CDP-OH_PTrfase_TM_dom"/>
</dbReference>
<evidence type="ECO:0008006" key="15">
    <source>
        <dbReference type="Google" id="ProtNLM"/>
    </source>
</evidence>
<dbReference type="InterPro" id="IPR050324">
    <property type="entry name" value="CDP-alcohol_PTase-I"/>
</dbReference>
<feature type="transmembrane region" description="Helical" evidence="13">
    <location>
        <begin position="114"/>
        <end position="133"/>
    </location>
</feature>
<evidence type="ECO:0000256" key="12">
    <source>
        <dbReference type="RuleBase" id="RU003750"/>
    </source>
</evidence>
<dbReference type="GO" id="GO:0046474">
    <property type="term" value="P:glycerophospholipid biosynthetic process"/>
    <property type="evidence" value="ECO:0007669"/>
    <property type="project" value="TreeGrafter"/>
</dbReference>
<feature type="transmembrane region" description="Helical" evidence="13">
    <location>
        <begin position="185"/>
        <end position="205"/>
    </location>
</feature>
<keyword evidence="8" id="KW-0443">Lipid metabolism</keyword>
<dbReference type="PROSITE" id="PS00379">
    <property type="entry name" value="CDP_ALCOHOL_P_TRANSF"/>
    <property type="match status" value="1"/>
</dbReference>
<dbReference type="PANTHER" id="PTHR14269">
    <property type="entry name" value="CDP-DIACYLGLYCEROL--GLYCEROL-3-PHOSPHATE 3-PHOSPHATIDYLTRANSFERASE-RELATED"/>
    <property type="match status" value="1"/>
</dbReference>
<reference evidence="14" key="1">
    <citation type="submission" date="2021-01" db="EMBL/GenBank/DDBJ databases">
        <authorList>
            <person name="Corre E."/>
            <person name="Pelletier E."/>
            <person name="Niang G."/>
            <person name="Scheremetjew M."/>
            <person name="Finn R."/>
            <person name="Kale V."/>
            <person name="Holt S."/>
            <person name="Cochrane G."/>
            <person name="Meng A."/>
            <person name="Brown T."/>
            <person name="Cohen L."/>
        </authorList>
    </citation>
    <scope>NUCLEOTIDE SEQUENCE</scope>
    <source>
        <strain evidence="14">CCMP1661</strain>
    </source>
</reference>
<dbReference type="FunFam" id="1.20.120.1760:FF:000008">
    <property type="entry name" value="CDP-diacylglycerol--glycerol-3-phosphate 3-phosphatidyltransferase 2"/>
    <property type="match status" value="1"/>
</dbReference>
<evidence type="ECO:0000256" key="13">
    <source>
        <dbReference type="SAM" id="Phobius"/>
    </source>
</evidence>
<dbReference type="GO" id="GO:0005737">
    <property type="term" value="C:cytoplasm"/>
    <property type="evidence" value="ECO:0007669"/>
    <property type="project" value="UniProtKB-ARBA"/>
</dbReference>
<dbReference type="EMBL" id="HBHR01013372">
    <property type="protein sequence ID" value="CAD9864673.1"/>
    <property type="molecule type" value="Transcribed_RNA"/>
</dbReference>
<evidence type="ECO:0000256" key="2">
    <source>
        <dbReference type="ARBA" id="ARBA00004141"/>
    </source>
</evidence>
<evidence type="ECO:0000256" key="7">
    <source>
        <dbReference type="ARBA" id="ARBA00022989"/>
    </source>
</evidence>
<dbReference type="PIRSF" id="PIRSF000847">
    <property type="entry name" value="Phos_ph_gly_syn"/>
    <property type="match status" value="1"/>
</dbReference>
<dbReference type="GO" id="GO:0016020">
    <property type="term" value="C:membrane"/>
    <property type="evidence" value="ECO:0007669"/>
    <property type="project" value="UniProtKB-SubCell"/>
</dbReference>
<dbReference type="InterPro" id="IPR048254">
    <property type="entry name" value="CDP_ALCOHOL_P_TRANSF_CS"/>
</dbReference>
<evidence type="ECO:0000256" key="1">
    <source>
        <dbReference type="ARBA" id="ARBA00001936"/>
    </source>
</evidence>
<dbReference type="AlphaFoldDB" id="A0A7S2V0D2"/>
<evidence type="ECO:0000256" key="5">
    <source>
        <dbReference type="ARBA" id="ARBA00022679"/>
    </source>
</evidence>
<evidence type="ECO:0000256" key="3">
    <source>
        <dbReference type="ARBA" id="ARBA00010441"/>
    </source>
</evidence>